<dbReference type="SUPFAM" id="SSF52540">
    <property type="entry name" value="P-loop containing nucleoside triphosphate hydrolases"/>
    <property type="match status" value="2"/>
</dbReference>
<evidence type="ECO:0000313" key="5">
    <source>
        <dbReference type="Proteomes" id="UP000290545"/>
    </source>
</evidence>
<dbReference type="Pfam" id="PF00176">
    <property type="entry name" value="SNF2-rel_dom"/>
    <property type="match status" value="1"/>
</dbReference>
<dbReference type="InterPro" id="IPR049730">
    <property type="entry name" value="SNF2/RAD54-like_C"/>
</dbReference>
<dbReference type="CDD" id="cd18793">
    <property type="entry name" value="SF2_C_SNF"/>
    <property type="match status" value="1"/>
</dbReference>
<dbReference type="SMART" id="SM00487">
    <property type="entry name" value="DEXDc"/>
    <property type="match status" value="1"/>
</dbReference>
<keyword evidence="4" id="KW-0347">Helicase</keyword>
<dbReference type="Gene3D" id="3.40.50.300">
    <property type="entry name" value="P-loop containing nucleotide triphosphate hydrolases"/>
    <property type="match status" value="1"/>
</dbReference>
<dbReference type="Gene3D" id="3.40.50.10810">
    <property type="entry name" value="Tandem AAA-ATPase domain"/>
    <property type="match status" value="1"/>
</dbReference>
<dbReference type="InterPro" id="IPR038718">
    <property type="entry name" value="SNF2-like_sf"/>
</dbReference>
<feature type="domain" description="Helicase C-terminal" evidence="3">
    <location>
        <begin position="806"/>
        <end position="957"/>
    </location>
</feature>
<dbReference type="InterPro" id="IPR014001">
    <property type="entry name" value="Helicase_ATP-bd"/>
</dbReference>
<reference evidence="4 5" key="1">
    <citation type="submission" date="2019-01" db="EMBL/GenBank/DDBJ databases">
        <title>Filimonas sp. strain TTM-71.</title>
        <authorList>
            <person name="Chen W.-M."/>
        </authorList>
    </citation>
    <scope>NUCLEOTIDE SEQUENCE [LARGE SCALE GENOMIC DNA]</scope>
    <source>
        <strain evidence="4 5">TTM-71</strain>
    </source>
</reference>
<keyword evidence="5" id="KW-1185">Reference proteome</keyword>
<organism evidence="4 5">
    <name type="scientific">Filimonas effusa</name>
    <dbReference type="NCBI Taxonomy" id="2508721"/>
    <lineage>
        <taxon>Bacteria</taxon>
        <taxon>Pseudomonadati</taxon>
        <taxon>Bacteroidota</taxon>
        <taxon>Chitinophagia</taxon>
        <taxon>Chitinophagales</taxon>
        <taxon>Chitinophagaceae</taxon>
        <taxon>Filimonas</taxon>
    </lineage>
</organism>
<dbReference type="InterPro" id="IPR000330">
    <property type="entry name" value="SNF2_N"/>
</dbReference>
<dbReference type="Proteomes" id="UP000290545">
    <property type="component" value="Unassembled WGS sequence"/>
</dbReference>
<gene>
    <name evidence="4" type="ORF">ESB13_21665</name>
</gene>
<dbReference type="Pfam" id="PF00271">
    <property type="entry name" value="Helicase_C"/>
    <property type="match status" value="1"/>
</dbReference>
<dbReference type="PANTHER" id="PTHR10799">
    <property type="entry name" value="SNF2/RAD54 HELICASE FAMILY"/>
    <property type="match status" value="1"/>
</dbReference>
<keyword evidence="4" id="KW-0547">Nucleotide-binding</keyword>
<name>A0A4Q1CZF9_9BACT</name>
<dbReference type="InterPro" id="IPR027417">
    <property type="entry name" value="P-loop_NTPase"/>
</dbReference>
<dbReference type="InterPro" id="IPR013663">
    <property type="entry name" value="Helicase_SWF/SNF/SWI_bac"/>
</dbReference>
<dbReference type="EMBL" id="SDHZ01000005">
    <property type="protein sequence ID" value="RXK80773.1"/>
    <property type="molecule type" value="Genomic_DNA"/>
</dbReference>
<dbReference type="RefSeq" id="WP_129005806.1">
    <property type="nucleotide sequence ID" value="NZ_SDHZ01000005.1"/>
</dbReference>
<evidence type="ECO:0000259" key="3">
    <source>
        <dbReference type="PROSITE" id="PS51194"/>
    </source>
</evidence>
<proteinExistence type="predicted"/>
<sequence>MFQVTQDKIHYLQEQLLAPQAQADIPLPAGIAQKIVVLRQHKYYRHLVAELYEVATTQSGKLKNPLRLLNPLDELWKTENVQYAKFFTAISRFQNQIKEGRSEADIEALRALVKNPAGLPFYSHNGTVSENVIVGSLQPVKMGEMIHQLKLMVERSEGFYTVYAHLVINGRAVELSGLVTKYDYFISNEEWLYLIAGFHLLKLVDFFRKHQYRLMIAKSDFASFQQKLLAPLEEKIHINYSFVKAGTPQQLKEQGIRGQAEKMVFLSDAEFHVNITPVMRYGDVEIEVRSKKQIYLQDSKGNTFQVRRNERAEDEFIGMLLQQHPDFAEQVDNEFTYFYLPKAGLLSEEWFLPVFDSWREAGIQVYGFNDIKNNRLNAHKVKIQIVVTSGQNWFNTSMDVRFGKKKAALKQLHKAVRNKSRYVELDDGTLGVLPEEWLAKLDEYFSIGEIIDDLLSTPKINFASVSQVYEDAMLDETVKEELAHYEREFSSPDAIREIPVPHELQATLRHYQWQGLNWLNFLDEFSFGGCLSDDMGLGKSVQIIAFILSQRHKVATNNNLIVAPTSLLFNWRDEIEKWAPSIRVYTHHGTSRTTDERVFHDYEVVLTSYGMLLSDNAMFRRFRFNYVFADESQNIKNTNSQRYKAMRLLQSRNRVVITGTPVENNTFDLYGQLSFACPGLLGSKQFFRDVYAIPIDRFKDSRRAKELQQKIHPFILRRTKQQVATELPDKTEMLLYCPMGEEQRKAYDAYEKELRDYLEGERNEEQHVTTMHVLKGITRLRQICDAPALLGEDAVHGNASVKMEMLMEQLMEKTVNHKVLVFSQFVSMLSLIEKELGKRHLKYALLTGSTLNREAVVNDFKNKEDTRVFLLSLKAGGTGLNLTEADYVYLVDPWWNPAVENQAIDRCYRIGQQKNVVAVRLICPDTVEEKMMKLQAAKKELVQDLIQSDVVALLQMALGISH</sequence>
<feature type="domain" description="Helicase ATP-binding" evidence="2">
    <location>
        <begin position="520"/>
        <end position="679"/>
    </location>
</feature>
<dbReference type="GO" id="GO:0016787">
    <property type="term" value="F:hydrolase activity"/>
    <property type="evidence" value="ECO:0007669"/>
    <property type="project" value="UniProtKB-KW"/>
</dbReference>
<dbReference type="Pfam" id="PF08455">
    <property type="entry name" value="SNF2_assoc"/>
    <property type="match status" value="1"/>
</dbReference>
<dbReference type="OrthoDB" id="9760715at2"/>
<protein>
    <submittedName>
        <fullName evidence="4">ATP-dependent helicase</fullName>
    </submittedName>
</protein>
<dbReference type="PROSITE" id="PS51194">
    <property type="entry name" value="HELICASE_CTER"/>
    <property type="match status" value="1"/>
</dbReference>
<keyword evidence="1" id="KW-0378">Hydrolase</keyword>
<accession>A0A4Q1CZF9</accession>
<dbReference type="SMART" id="SM00490">
    <property type="entry name" value="HELICc"/>
    <property type="match status" value="1"/>
</dbReference>
<dbReference type="GO" id="GO:0004386">
    <property type="term" value="F:helicase activity"/>
    <property type="evidence" value="ECO:0007669"/>
    <property type="project" value="UniProtKB-KW"/>
</dbReference>
<evidence type="ECO:0000313" key="4">
    <source>
        <dbReference type="EMBL" id="RXK80773.1"/>
    </source>
</evidence>
<evidence type="ECO:0000256" key="1">
    <source>
        <dbReference type="ARBA" id="ARBA00022801"/>
    </source>
</evidence>
<comment type="caution">
    <text evidence="4">The sequence shown here is derived from an EMBL/GenBank/DDBJ whole genome shotgun (WGS) entry which is preliminary data.</text>
</comment>
<dbReference type="AlphaFoldDB" id="A0A4Q1CZF9"/>
<dbReference type="GO" id="GO:0005524">
    <property type="term" value="F:ATP binding"/>
    <property type="evidence" value="ECO:0007669"/>
    <property type="project" value="InterPro"/>
</dbReference>
<dbReference type="InterPro" id="IPR001650">
    <property type="entry name" value="Helicase_C-like"/>
</dbReference>
<evidence type="ECO:0000259" key="2">
    <source>
        <dbReference type="PROSITE" id="PS51192"/>
    </source>
</evidence>
<dbReference type="PROSITE" id="PS51192">
    <property type="entry name" value="HELICASE_ATP_BIND_1"/>
    <property type="match status" value="1"/>
</dbReference>
<keyword evidence="4" id="KW-0067">ATP-binding</keyword>